<feature type="transmembrane region" description="Helical" evidence="1">
    <location>
        <begin position="20"/>
        <end position="43"/>
    </location>
</feature>
<dbReference type="EMBL" id="OU594953">
    <property type="protein sequence ID" value="CAG9279964.1"/>
    <property type="molecule type" value="Genomic_DNA"/>
</dbReference>
<organism evidence="2">
    <name type="scientific">Phaeodactylum tricornutum</name>
    <name type="common">Diatom</name>
    <dbReference type="NCBI Taxonomy" id="2850"/>
    <lineage>
        <taxon>Eukaryota</taxon>
        <taxon>Sar</taxon>
        <taxon>Stramenopiles</taxon>
        <taxon>Ochrophyta</taxon>
        <taxon>Bacillariophyta</taxon>
        <taxon>Bacillariophyceae</taxon>
        <taxon>Bacillariophycidae</taxon>
        <taxon>Naviculales</taxon>
        <taxon>Phaeodactylaceae</taxon>
        <taxon>Phaeodactylum</taxon>
    </lineage>
</organism>
<feature type="transmembrane region" description="Helical" evidence="1">
    <location>
        <begin position="146"/>
        <end position="165"/>
    </location>
</feature>
<reference evidence="2" key="1">
    <citation type="submission" date="2022-02" db="EMBL/GenBank/DDBJ databases">
        <authorList>
            <person name="Giguere J D."/>
        </authorList>
    </citation>
    <scope>NUCLEOTIDE SEQUENCE</scope>
    <source>
        <strain evidence="2">CCAP 1055/1</strain>
    </source>
</reference>
<dbReference type="AlphaFoldDB" id="A0A8J9SRR3"/>
<evidence type="ECO:0000313" key="2">
    <source>
        <dbReference type="EMBL" id="CAG9279964.1"/>
    </source>
</evidence>
<evidence type="ECO:0000256" key="1">
    <source>
        <dbReference type="SAM" id="Phobius"/>
    </source>
</evidence>
<accession>A0A8J9SRR3</accession>
<proteinExistence type="predicted"/>
<protein>
    <submittedName>
        <fullName evidence="2">Uncharacterized protein</fullName>
    </submittedName>
</protein>
<name>A0A8J9SRR3_PHATR</name>
<feature type="transmembrane region" description="Helical" evidence="1">
    <location>
        <begin position="112"/>
        <end position="134"/>
    </location>
</feature>
<sequence>MTIYWIMGWLVGVRSGDLGKLYFGSSPLPTLRTIASLLVTLVLQMHLNVRYTPMNRNANLGSSVLFGLANGTSETMLFFGSYIFGKSFLFSLWCPTSNLYSTTICTPKMADIFGFFTFVVYAGLIHVLFWLPLAFPLHIQTDAKPFLIHGLPALIAMSVMWLYLYEMYDDILLVCVLHATIDTWTAVKIALPPPWAK</sequence>
<keyword evidence="1" id="KW-0472">Membrane</keyword>
<keyword evidence="1" id="KW-0812">Transmembrane</keyword>
<dbReference type="Proteomes" id="UP000836788">
    <property type="component" value="Chromosome 12"/>
</dbReference>
<gene>
    <name evidence="2" type="ORF">PTTT1_LOCUS11763</name>
</gene>
<keyword evidence="1" id="KW-1133">Transmembrane helix</keyword>